<dbReference type="InterPro" id="IPR027417">
    <property type="entry name" value="P-loop_NTPase"/>
</dbReference>
<dbReference type="AlphaFoldDB" id="A0A1I3DE02"/>
<feature type="coiled-coil region" evidence="1">
    <location>
        <begin position="27"/>
        <end position="87"/>
    </location>
</feature>
<dbReference type="RefSeq" id="WP_075442602.1">
    <property type="nucleotide sequence ID" value="NZ_FOQK01000006.1"/>
</dbReference>
<evidence type="ECO:0000259" key="2">
    <source>
        <dbReference type="Pfam" id="PF01926"/>
    </source>
</evidence>
<accession>A0A1I3DE02</accession>
<proteinExistence type="predicted"/>
<feature type="domain" description="G" evidence="2">
    <location>
        <begin position="92"/>
        <end position="198"/>
    </location>
</feature>
<protein>
    <submittedName>
        <fullName evidence="3">50S ribosome-binding GTPase</fullName>
    </submittedName>
</protein>
<evidence type="ECO:0000313" key="3">
    <source>
        <dbReference type="EMBL" id="SFH84701.1"/>
    </source>
</evidence>
<dbReference type="Pfam" id="PF01926">
    <property type="entry name" value="MMR_HSR1"/>
    <property type="match status" value="1"/>
</dbReference>
<dbReference type="Gene3D" id="3.40.50.300">
    <property type="entry name" value="P-loop containing nucleotide triphosphate hydrolases"/>
    <property type="match status" value="1"/>
</dbReference>
<dbReference type="EMBL" id="FOQK01000006">
    <property type="protein sequence ID" value="SFH84701.1"/>
    <property type="molecule type" value="Genomic_DNA"/>
</dbReference>
<dbReference type="Proteomes" id="UP000183639">
    <property type="component" value="Unassembled WGS sequence"/>
</dbReference>
<keyword evidence="1" id="KW-0175">Coiled coil</keyword>
<dbReference type="OrthoDB" id="434560at2"/>
<reference evidence="3 4" key="1">
    <citation type="submission" date="2016-10" db="EMBL/GenBank/DDBJ databases">
        <authorList>
            <person name="de Groot N.N."/>
        </authorList>
    </citation>
    <scope>NUCLEOTIDE SEQUENCE [LARGE SCALE GENOMIC DNA]</scope>
    <source>
        <strain evidence="3 4">Z108</strain>
    </source>
</reference>
<evidence type="ECO:0000256" key="1">
    <source>
        <dbReference type="SAM" id="Coils"/>
    </source>
</evidence>
<evidence type="ECO:0000313" key="4">
    <source>
        <dbReference type="Proteomes" id="UP000183639"/>
    </source>
</evidence>
<dbReference type="SUPFAM" id="SSF52540">
    <property type="entry name" value="P-loop containing nucleoside triphosphate hydrolases"/>
    <property type="match status" value="1"/>
</dbReference>
<dbReference type="InterPro" id="IPR006073">
    <property type="entry name" value="GTP-bd"/>
</dbReference>
<gene>
    <name evidence="3" type="ORF">SAMN04487861_10625</name>
</gene>
<sequence>MSSILEKELNECRSFAARGRELAEKNFSDIKTILEKVDEKLEQANRQQNNLLRFKNTDLMNEQRLQLDKLERGIDSIQSDIERLEKTKDFSIVIYGRTMAGKSTLMEILTHGNGKSIGKGAQRTTLDVRDYYWQGLKITDVPGICSFDGREDDKLAFEAAKAADLIIFLLTDDAPQAGEAECLAQLRSLGKPVLGIINVKMAFDINNQKLSLAKLKKRLDDRGRIDDICEQFKDFATNYRQNWKDIVFVPAHLQAAYLSQAGINDSQEVYQASNFSEVEKFIIKKIQQDGKFISFKTFIDSTAVPTQRIIEHIYGQASESLHNYLIWKEKEEGLDKWESDFQTRAVEKMRENNERLKYKMDSEIDAFVDKNYENEKAGEAWIEYVKDMHIEQEYIKVLQEIAVECDAKRREMQDELQENLKISLDNNIECDAKMGDTTPIAKWVVAIAPNLLMLVPGVGWAARIGIGVAGLGISLLMDDKEAKIKENKNKLRMSLLKSSDGILENFDKQIKQIYKTEIIEKRIDELKNTVHDMSRILFFLAKEQTQLATELCGKYQELNLELLQEAVVYSEQGGFMGADVSIARIPGKEFYAIGKRCKLNEERVAELLGEDLLCWTTEADYKECAVTIAGKNSQICDYNWGTAGENMQALTVDDMNRENEVIMAQQIAKMPVIRRV</sequence>
<dbReference type="GO" id="GO:0005525">
    <property type="term" value="F:GTP binding"/>
    <property type="evidence" value="ECO:0007669"/>
    <property type="project" value="InterPro"/>
</dbReference>
<name>A0A1I3DE02_SELRU</name>
<organism evidence="3 4">
    <name type="scientific">Selenomonas ruminantium</name>
    <dbReference type="NCBI Taxonomy" id="971"/>
    <lineage>
        <taxon>Bacteria</taxon>
        <taxon>Bacillati</taxon>
        <taxon>Bacillota</taxon>
        <taxon>Negativicutes</taxon>
        <taxon>Selenomonadales</taxon>
        <taxon>Selenomonadaceae</taxon>
        <taxon>Selenomonas</taxon>
    </lineage>
</organism>